<name>A7S3N0_NEMVE</name>
<gene>
    <name evidence="1" type="ORF">NEMVEDRAFT_v1g103233</name>
</gene>
<dbReference type="InterPro" id="IPR043502">
    <property type="entry name" value="DNA/RNA_pol_sf"/>
</dbReference>
<feature type="non-terminal residue" evidence="1">
    <location>
        <position position="1"/>
    </location>
</feature>
<dbReference type="PANTHER" id="PTHR47331">
    <property type="entry name" value="PHD-TYPE DOMAIN-CONTAINING PROTEIN"/>
    <property type="match status" value="1"/>
</dbReference>
<dbReference type="EMBL" id="DS469574">
    <property type="protein sequence ID" value="EDO41637.1"/>
    <property type="molecule type" value="Genomic_DNA"/>
</dbReference>
<accession>A7S3N0</accession>
<feature type="non-terminal residue" evidence="1">
    <location>
        <position position="180"/>
    </location>
</feature>
<organism evidence="1 2">
    <name type="scientific">Nematostella vectensis</name>
    <name type="common">Starlet sea anemone</name>
    <dbReference type="NCBI Taxonomy" id="45351"/>
    <lineage>
        <taxon>Eukaryota</taxon>
        <taxon>Metazoa</taxon>
        <taxon>Cnidaria</taxon>
        <taxon>Anthozoa</taxon>
        <taxon>Hexacorallia</taxon>
        <taxon>Actiniaria</taxon>
        <taxon>Edwardsiidae</taxon>
        <taxon>Nematostella</taxon>
    </lineage>
</organism>
<dbReference type="OMA" id="HANHLAV"/>
<dbReference type="HOGENOM" id="CLU_1500002_0_0_1"/>
<protein>
    <submittedName>
        <fullName evidence="1">Uncharacterized protein</fullName>
    </submittedName>
</protein>
<proteinExistence type="predicted"/>
<sequence>VLIHPQDQVFYRFLWRKQGEIEPTVYQWKRLNFVDKPAPDFAISCVNTLANMADTHFPEAVKDLKEHSYADDSGGSKSSSEDANRVTTEISAILAKGKFEIKAWHSNHSDVYQTEDGATTFHGHNWDKAEDEISFKKEEIKLVNKTFSKRKCLACVAQIWDPVGLVTPVSIELTIDLQEL</sequence>
<dbReference type="Proteomes" id="UP000001593">
    <property type="component" value="Unassembled WGS sequence"/>
</dbReference>
<dbReference type="SUPFAM" id="SSF56672">
    <property type="entry name" value="DNA/RNA polymerases"/>
    <property type="match status" value="1"/>
</dbReference>
<reference evidence="1 2" key="1">
    <citation type="journal article" date="2007" name="Science">
        <title>Sea anemone genome reveals ancestral eumetazoan gene repertoire and genomic organization.</title>
        <authorList>
            <person name="Putnam N.H."/>
            <person name="Srivastava M."/>
            <person name="Hellsten U."/>
            <person name="Dirks B."/>
            <person name="Chapman J."/>
            <person name="Salamov A."/>
            <person name="Terry A."/>
            <person name="Shapiro H."/>
            <person name="Lindquist E."/>
            <person name="Kapitonov V.V."/>
            <person name="Jurka J."/>
            <person name="Genikhovich G."/>
            <person name="Grigoriev I.V."/>
            <person name="Lucas S.M."/>
            <person name="Steele R.E."/>
            <person name="Finnerty J.R."/>
            <person name="Technau U."/>
            <person name="Martindale M.Q."/>
            <person name="Rokhsar D.S."/>
        </authorList>
    </citation>
    <scope>NUCLEOTIDE SEQUENCE [LARGE SCALE GENOMIC DNA]</scope>
    <source>
        <strain evidence="2">CH2 X CH6</strain>
    </source>
</reference>
<dbReference type="AlphaFoldDB" id="A7S3N0"/>
<evidence type="ECO:0000313" key="1">
    <source>
        <dbReference type="EMBL" id="EDO41637.1"/>
    </source>
</evidence>
<keyword evidence="2" id="KW-1185">Reference proteome</keyword>
<evidence type="ECO:0000313" key="2">
    <source>
        <dbReference type="Proteomes" id="UP000001593"/>
    </source>
</evidence>
<dbReference type="InParanoid" id="A7S3N0"/>
<dbReference type="PhylomeDB" id="A7S3N0"/>